<sequence>MRLNLNSPIASFPPELLHFILDEYRPVYDAEFIELIPTRKAKVPKNWALYASELHFFAQLRLVCRAWYNFITPLLYSTFTLPTHPYEDLERVSKGLNYYPKLVDHLVLRGHLGDGAVQHAVELLAACLSQCTEIRTLEILDAHRIFRSSSKSKSMAIFRALPSTVPLNRLIFRFPRRHTLRAYPISVTLLGLGPLSQKLETLEIHDPYERNDDTILDVPSTFPNLQRLVARSSGFNEYDLPKLVSRICYKVTPPSITLGSSIGSSSRHERAIRLRDLTLCWNGIPQVVDCIPRLLETDGLGRILTSLYIYSAHFHLRHDAAVKLLTFPNEIIAACPRLETFIYFIACPDTILTLQLPRTLKTLGLSLVQDHHHYSSWAPTNPKPLTLRHHKQLVDWLEKTNGGGIRKLLLQRWVAKESDTLVGLEDVKKACLAADIDLALSRELPTYLRR</sequence>
<accession>A0ACD3ANR1</accession>
<proteinExistence type="predicted"/>
<keyword evidence="2" id="KW-1185">Reference proteome</keyword>
<evidence type="ECO:0000313" key="2">
    <source>
        <dbReference type="Proteomes" id="UP000308600"/>
    </source>
</evidence>
<name>A0ACD3ANR1_9AGAR</name>
<evidence type="ECO:0000313" key="1">
    <source>
        <dbReference type="EMBL" id="TFK66547.1"/>
    </source>
</evidence>
<organism evidence="1 2">
    <name type="scientific">Pluteus cervinus</name>
    <dbReference type="NCBI Taxonomy" id="181527"/>
    <lineage>
        <taxon>Eukaryota</taxon>
        <taxon>Fungi</taxon>
        <taxon>Dikarya</taxon>
        <taxon>Basidiomycota</taxon>
        <taxon>Agaricomycotina</taxon>
        <taxon>Agaricomycetes</taxon>
        <taxon>Agaricomycetidae</taxon>
        <taxon>Agaricales</taxon>
        <taxon>Pluteineae</taxon>
        <taxon>Pluteaceae</taxon>
        <taxon>Pluteus</taxon>
    </lineage>
</organism>
<dbReference type="EMBL" id="ML208402">
    <property type="protein sequence ID" value="TFK66547.1"/>
    <property type="molecule type" value="Genomic_DNA"/>
</dbReference>
<protein>
    <submittedName>
        <fullName evidence="1">Uncharacterized protein</fullName>
    </submittedName>
</protein>
<dbReference type="Proteomes" id="UP000308600">
    <property type="component" value="Unassembled WGS sequence"/>
</dbReference>
<gene>
    <name evidence="1" type="ORF">BDN72DRAFT_899757</name>
</gene>
<reference evidence="1 2" key="1">
    <citation type="journal article" date="2019" name="Nat. Ecol. Evol.">
        <title>Megaphylogeny resolves global patterns of mushroom evolution.</title>
        <authorList>
            <person name="Varga T."/>
            <person name="Krizsan K."/>
            <person name="Foldi C."/>
            <person name="Dima B."/>
            <person name="Sanchez-Garcia M."/>
            <person name="Sanchez-Ramirez S."/>
            <person name="Szollosi G.J."/>
            <person name="Szarkandi J.G."/>
            <person name="Papp V."/>
            <person name="Albert L."/>
            <person name="Andreopoulos W."/>
            <person name="Angelini C."/>
            <person name="Antonin V."/>
            <person name="Barry K.W."/>
            <person name="Bougher N.L."/>
            <person name="Buchanan P."/>
            <person name="Buyck B."/>
            <person name="Bense V."/>
            <person name="Catcheside P."/>
            <person name="Chovatia M."/>
            <person name="Cooper J."/>
            <person name="Damon W."/>
            <person name="Desjardin D."/>
            <person name="Finy P."/>
            <person name="Geml J."/>
            <person name="Haridas S."/>
            <person name="Hughes K."/>
            <person name="Justo A."/>
            <person name="Karasinski D."/>
            <person name="Kautmanova I."/>
            <person name="Kiss B."/>
            <person name="Kocsube S."/>
            <person name="Kotiranta H."/>
            <person name="LaButti K.M."/>
            <person name="Lechner B.E."/>
            <person name="Liimatainen K."/>
            <person name="Lipzen A."/>
            <person name="Lukacs Z."/>
            <person name="Mihaltcheva S."/>
            <person name="Morgado L.N."/>
            <person name="Niskanen T."/>
            <person name="Noordeloos M.E."/>
            <person name="Ohm R.A."/>
            <person name="Ortiz-Santana B."/>
            <person name="Ovrebo C."/>
            <person name="Racz N."/>
            <person name="Riley R."/>
            <person name="Savchenko A."/>
            <person name="Shiryaev A."/>
            <person name="Soop K."/>
            <person name="Spirin V."/>
            <person name="Szebenyi C."/>
            <person name="Tomsovsky M."/>
            <person name="Tulloss R.E."/>
            <person name="Uehling J."/>
            <person name="Grigoriev I.V."/>
            <person name="Vagvolgyi C."/>
            <person name="Papp T."/>
            <person name="Martin F.M."/>
            <person name="Miettinen O."/>
            <person name="Hibbett D.S."/>
            <person name="Nagy L.G."/>
        </authorList>
    </citation>
    <scope>NUCLEOTIDE SEQUENCE [LARGE SCALE GENOMIC DNA]</scope>
    <source>
        <strain evidence="1 2">NL-1719</strain>
    </source>
</reference>